<reference evidence="1" key="1">
    <citation type="journal article" date="2014" name="Front. Microbiol.">
        <title>High frequency of phylogenetically diverse reductive dehalogenase-homologous genes in deep subseafloor sedimentary metagenomes.</title>
        <authorList>
            <person name="Kawai M."/>
            <person name="Futagami T."/>
            <person name="Toyoda A."/>
            <person name="Takaki Y."/>
            <person name="Nishi S."/>
            <person name="Hori S."/>
            <person name="Arai W."/>
            <person name="Tsubouchi T."/>
            <person name="Morono Y."/>
            <person name="Uchiyama I."/>
            <person name="Ito T."/>
            <person name="Fujiyama A."/>
            <person name="Inagaki F."/>
            <person name="Takami H."/>
        </authorList>
    </citation>
    <scope>NUCLEOTIDE SEQUENCE</scope>
    <source>
        <strain evidence="1">Expedition CK06-06</strain>
    </source>
</reference>
<accession>X0WZJ2</accession>
<dbReference type="PANTHER" id="PTHR42895">
    <property type="entry name" value="IRON-SULFUR CLUSTER-BINDING PROTEIN-RELATED"/>
    <property type="match status" value="1"/>
</dbReference>
<dbReference type="InterPro" id="IPR052911">
    <property type="entry name" value="Corrinoid_activation_enz"/>
</dbReference>
<evidence type="ECO:0000313" key="1">
    <source>
        <dbReference type="EMBL" id="GAG18166.1"/>
    </source>
</evidence>
<organism evidence="1">
    <name type="scientific">marine sediment metagenome</name>
    <dbReference type="NCBI Taxonomy" id="412755"/>
    <lineage>
        <taxon>unclassified sequences</taxon>
        <taxon>metagenomes</taxon>
        <taxon>ecological metagenomes</taxon>
    </lineage>
</organism>
<protein>
    <recommendedName>
        <fullName evidence="2">4Fe-4S ferredoxin-type domain-containing protein</fullName>
    </recommendedName>
</protein>
<evidence type="ECO:0008006" key="2">
    <source>
        <dbReference type="Google" id="ProtNLM"/>
    </source>
</evidence>
<dbReference type="PANTHER" id="PTHR42895:SF1">
    <property type="entry name" value="IRON-SULFUR CLUSTER PROTEIN"/>
    <property type="match status" value="1"/>
</dbReference>
<name>X0WZJ2_9ZZZZ</name>
<proteinExistence type="predicted"/>
<dbReference type="EMBL" id="BARS01036722">
    <property type="protein sequence ID" value="GAG18166.1"/>
    <property type="molecule type" value="Genomic_DNA"/>
</dbReference>
<dbReference type="AlphaFoldDB" id="X0WZJ2"/>
<gene>
    <name evidence="1" type="ORF">S01H1_56401</name>
</gene>
<comment type="caution">
    <text evidence="1">The sequence shown here is derived from an EMBL/GenBank/DDBJ whole genome shotgun (WGS) entry which is preliminary data.</text>
</comment>
<sequence>EEQGLEVPALEPEPAAELPCGCPGAMLREFSKETESEASAPSDYRPVSRLTHWPVQIMLLPVNAPYFEGADLLLAADCAPFAYPDFHDEFLAGKVLLVGCPKLDDAAFYLEKMTAILETNDIKSLTCVHMEVPCCFGLPTIARQAISASGKDIVLHDVTITVDGRITEALPV</sequence>
<feature type="non-terminal residue" evidence="1">
    <location>
        <position position="1"/>
    </location>
</feature>